<organism evidence="1 2">
    <name type="scientific">Lecanicillium saksenae</name>
    <dbReference type="NCBI Taxonomy" id="468837"/>
    <lineage>
        <taxon>Eukaryota</taxon>
        <taxon>Fungi</taxon>
        <taxon>Dikarya</taxon>
        <taxon>Ascomycota</taxon>
        <taxon>Pezizomycotina</taxon>
        <taxon>Sordariomycetes</taxon>
        <taxon>Hypocreomycetidae</taxon>
        <taxon>Hypocreales</taxon>
        <taxon>Cordycipitaceae</taxon>
        <taxon>Lecanicillium</taxon>
    </lineage>
</organism>
<reference evidence="1" key="1">
    <citation type="submission" date="2022-07" db="EMBL/GenBank/DDBJ databases">
        <title>Genome Sequence of Lecanicillium saksenae.</title>
        <authorList>
            <person name="Buettner E."/>
        </authorList>
    </citation>
    <scope>NUCLEOTIDE SEQUENCE</scope>
    <source>
        <strain evidence="1">VT-O1</strain>
    </source>
</reference>
<dbReference type="Proteomes" id="UP001148737">
    <property type="component" value="Unassembled WGS sequence"/>
</dbReference>
<sequence length="157" mass="17960">MENATRISSPPYGGRFIKTPWSDQVVVLDVLYSVKASQSVFHGVRAMNTDLRWDWPDVVHFLWVLEQDNDDDLKLAPEWQQPPRIINGELPCDIEFVIGDYQSAAGNTYLAVKWRGYDCPTWELEEDVTTWDCPERSRDRDTPTPSSLGMDLPANSV</sequence>
<dbReference type="EMBL" id="JANAKD010000312">
    <property type="protein sequence ID" value="KAJ3495107.1"/>
    <property type="molecule type" value="Genomic_DNA"/>
</dbReference>
<protein>
    <submittedName>
        <fullName evidence="1">Uncharacterized protein</fullName>
    </submittedName>
</protein>
<accession>A0ACC1R085</accession>
<evidence type="ECO:0000313" key="2">
    <source>
        <dbReference type="Proteomes" id="UP001148737"/>
    </source>
</evidence>
<proteinExistence type="predicted"/>
<comment type="caution">
    <text evidence="1">The sequence shown here is derived from an EMBL/GenBank/DDBJ whole genome shotgun (WGS) entry which is preliminary data.</text>
</comment>
<name>A0ACC1R085_9HYPO</name>
<evidence type="ECO:0000313" key="1">
    <source>
        <dbReference type="EMBL" id="KAJ3495107.1"/>
    </source>
</evidence>
<keyword evidence="2" id="KW-1185">Reference proteome</keyword>
<gene>
    <name evidence="1" type="ORF">NLG97_g3633</name>
</gene>